<dbReference type="SUPFAM" id="SSF54928">
    <property type="entry name" value="RNA-binding domain, RBD"/>
    <property type="match status" value="1"/>
</dbReference>
<name>A0A5C6N6M8_9TELE</name>
<dbReference type="InterPro" id="IPR029123">
    <property type="entry name" value="RBM39_linker"/>
</dbReference>
<dbReference type="CDD" id="cd12285">
    <property type="entry name" value="RRM3_RBM39_like"/>
    <property type="match status" value="1"/>
</dbReference>
<protein>
    <submittedName>
        <fullName evidence="5">RNA-binding protein 39</fullName>
    </submittedName>
</protein>
<dbReference type="InterPro" id="IPR035979">
    <property type="entry name" value="RBD_domain_sf"/>
</dbReference>
<dbReference type="GO" id="GO:0005634">
    <property type="term" value="C:nucleus"/>
    <property type="evidence" value="ECO:0007669"/>
    <property type="project" value="InterPro"/>
</dbReference>
<dbReference type="Gene3D" id="3.30.70.330">
    <property type="match status" value="1"/>
</dbReference>
<keyword evidence="3" id="KW-0694">RNA-binding</keyword>
<reference evidence="5 6" key="1">
    <citation type="submission" date="2019-04" db="EMBL/GenBank/DDBJ databases">
        <title>Chromosome genome assembly for Takifugu flavidus.</title>
        <authorList>
            <person name="Xiao S."/>
        </authorList>
    </citation>
    <scope>NUCLEOTIDE SEQUENCE [LARGE SCALE GENOMIC DNA]</scope>
    <source>
        <strain evidence="5">HTHZ2018</strain>
        <tissue evidence="5">Muscle</tissue>
    </source>
</reference>
<dbReference type="EMBL" id="RHFK02000017">
    <property type="protein sequence ID" value="TWW61377.1"/>
    <property type="molecule type" value="Genomic_DNA"/>
</dbReference>
<comment type="caution">
    <text evidence="5">The sequence shown here is derived from an EMBL/GenBank/DDBJ whole genome shotgun (WGS) entry which is preliminary data.</text>
</comment>
<dbReference type="Pfam" id="PF15519">
    <property type="entry name" value="RBM39linker"/>
    <property type="match status" value="1"/>
</dbReference>
<dbReference type="Proteomes" id="UP000324091">
    <property type="component" value="Chromosome 4"/>
</dbReference>
<feature type="domain" description="Splicing factor RBM39 linker" evidence="4">
    <location>
        <begin position="36"/>
        <end position="104"/>
    </location>
</feature>
<keyword evidence="2" id="KW-0677">Repeat</keyword>
<dbReference type="GO" id="GO:0006397">
    <property type="term" value="P:mRNA processing"/>
    <property type="evidence" value="ECO:0007669"/>
    <property type="project" value="InterPro"/>
</dbReference>
<organism evidence="5 6">
    <name type="scientific">Takifugu flavidus</name>
    <name type="common">sansaifugu</name>
    <dbReference type="NCBI Taxonomy" id="433684"/>
    <lineage>
        <taxon>Eukaryota</taxon>
        <taxon>Metazoa</taxon>
        <taxon>Chordata</taxon>
        <taxon>Craniata</taxon>
        <taxon>Vertebrata</taxon>
        <taxon>Euteleostomi</taxon>
        <taxon>Actinopterygii</taxon>
        <taxon>Neopterygii</taxon>
        <taxon>Teleostei</taxon>
        <taxon>Neoteleostei</taxon>
        <taxon>Acanthomorphata</taxon>
        <taxon>Eupercaria</taxon>
        <taxon>Tetraodontiformes</taxon>
        <taxon>Tetradontoidea</taxon>
        <taxon>Tetraodontidae</taxon>
        <taxon>Takifugu</taxon>
    </lineage>
</organism>
<evidence type="ECO:0000313" key="5">
    <source>
        <dbReference type="EMBL" id="TWW61377.1"/>
    </source>
</evidence>
<evidence type="ECO:0000256" key="3">
    <source>
        <dbReference type="ARBA" id="ARBA00022884"/>
    </source>
</evidence>
<dbReference type="InterPro" id="IPR006509">
    <property type="entry name" value="RBM39_SF"/>
</dbReference>
<sequence length="193" mass="20732">MVGHQRLPIFGSVQERCCEPKLCWLLPGLLLILCYLSTGPGLQIAPSAQQALQMSGAIAIGAMAAVSAAMNPALNINIPSQPLATHCFQLSNMFNPNSRLPPGWELDIQNNVIEECNKHGGAVHIYVDKNSAEGNVYIKCPSIPAAMAAVNVLHGRLFNGQLITAAYVPLPTYHNLFPEAATATQLLLPSPRR</sequence>
<dbReference type="GO" id="GO:0003723">
    <property type="term" value="F:RNA binding"/>
    <property type="evidence" value="ECO:0007669"/>
    <property type="project" value="UniProtKB-KW"/>
</dbReference>
<dbReference type="InterPro" id="IPR012677">
    <property type="entry name" value="Nucleotide-bd_a/b_plait_sf"/>
</dbReference>
<proteinExistence type="predicted"/>
<gene>
    <name evidence="5" type="ORF">D4764_04G0000230</name>
</gene>
<keyword evidence="1" id="KW-0597">Phosphoprotein</keyword>
<evidence type="ECO:0000259" key="4">
    <source>
        <dbReference type="Pfam" id="PF15519"/>
    </source>
</evidence>
<dbReference type="PANTHER" id="PTHR48036">
    <property type="entry name" value="SPLICING FACTOR (PAD-1), PUTATIVE (AFU_ORTHOLOGUE AFUA_1G15810)-RELATED"/>
    <property type="match status" value="1"/>
</dbReference>
<keyword evidence="6" id="KW-1185">Reference proteome</keyword>
<evidence type="ECO:0000256" key="2">
    <source>
        <dbReference type="ARBA" id="ARBA00022737"/>
    </source>
</evidence>
<dbReference type="AlphaFoldDB" id="A0A5C6N6M8"/>
<evidence type="ECO:0000313" key="6">
    <source>
        <dbReference type="Proteomes" id="UP000324091"/>
    </source>
</evidence>
<evidence type="ECO:0000256" key="1">
    <source>
        <dbReference type="ARBA" id="ARBA00022553"/>
    </source>
</evidence>
<accession>A0A5C6N6M8</accession>